<reference evidence="2 3" key="1">
    <citation type="journal article" date="2021" name="BMC Genomics">
        <title>Datura genome reveals duplications of psychoactive alkaloid biosynthetic genes and high mutation rate following tissue culture.</title>
        <authorList>
            <person name="Rajewski A."/>
            <person name="Carter-House D."/>
            <person name="Stajich J."/>
            <person name="Litt A."/>
        </authorList>
    </citation>
    <scope>NUCLEOTIDE SEQUENCE [LARGE SCALE GENOMIC DNA]</scope>
    <source>
        <strain evidence="2">AR-01</strain>
    </source>
</reference>
<feature type="region of interest" description="Disordered" evidence="1">
    <location>
        <begin position="129"/>
        <end position="169"/>
    </location>
</feature>
<proteinExistence type="predicted"/>
<sequence>MCRACGGGGPRIVMLKLKMKMKLLHFQELVVLAVSYSSFSPEYYGSWAVGVPSALTILGDHQRSAWRFKCPVDSNFWQYSRGRPPLQLHFLLRHLVSKRFLLPKGIGGGSSPYYRWSLLAALYESTKASPKSHGANSNRRQCCPAPHGDRNRDWKPHTSWGYIPPRVPA</sequence>
<dbReference type="Proteomes" id="UP000823775">
    <property type="component" value="Unassembled WGS sequence"/>
</dbReference>
<gene>
    <name evidence="2" type="ORF">HAX54_051702</name>
</gene>
<evidence type="ECO:0000313" key="2">
    <source>
        <dbReference type="EMBL" id="MCD7463924.1"/>
    </source>
</evidence>
<protein>
    <submittedName>
        <fullName evidence="2">Uncharacterized protein</fullName>
    </submittedName>
</protein>
<accession>A0ABS8SYV2</accession>
<name>A0ABS8SYV2_DATST</name>
<feature type="compositionally biased region" description="Polar residues" evidence="1">
    <location>
        <begin position="129"/>
        <end position="140"/>
    </location>
</feature>
<organism evidence="2 3">
    <name type="scientific">Datura stramonium</name>
    <name type="common">Jimsonweed</name>
    <name type="synonym">Common thornapple</name>
    <dbReference type="NCBI Taxonomy" id="4076"/>
    <lineage>
        <taxon>Eukaryota</taxon>
        <taxon>Viridiplantae</taxon>
        <taxon>Streptophyta</taxon>
        <taxon>Embryophyta</taxon>
        <taxon>Tracheophyta</taxon>
        <taxon>Spermatophyta</taxon>
        <taxon>Magnoliopsida</taxon>
        <taxon>eudicotyledons</taxon>
        <taxon>Gunneridae</taxon>
        <taxon>Pentapetalae</taxon>
        <taxon>asterids</taxon>
        <taxon>lamiids</taxon>
        <taxon>Solanales</taxon>
        <taxon>Solanaceae</taxon>
        <taxon>Solanoideae</taxon>
        <taxon>Datureae</taxon>
        <taxon>Datura</taxon>
    </lineage>
</organism>
<feature type="compositionally biased region" description="Basic and acidic residues" evidence="1">
    <location>
        <begin position="147"/>
        <end position="156"/>
    </location>
</feature>
<comment type="caution">
    <text evidence="2">The sequence shown here is derived from an EMBL/GenBank/DDBJ whole genome shotgun (WGS) entry which is preliminary data.</text>
</comment>
<evidence type="ECO:0000313" key="3">
    <source>
        <dbReference type="Proteomes" id="UP000823775"/>
    </source>
</evidence>
<dbReference type="EMBL" id="JACEIK010000925">
    <property type="protein sequence ID" value="MCD7463924.1"/>
    <property type="molecule type" value="Genomic_DNA"/>
</dbReference>
<keyword evidence="3" id="KW-1185">Reference proteome</keyword>
<evidence type="ECO:0000256" key="1">
    <source>
        <dbReference type="SAM" id="MobiDB-lite"/>
    </source>
</evidence>